<dbReference type="InterPro" id="IPR054608">
    <property type="entry name" value="SYY-like_C"/>
</dbReference>
<dbReference type="InterPro" id="IPR002942">
    <property type="entry name" value="S4_RNA-bd"/>
</dbReference>
<dbReference type="SMART" id="SM00363">
    <property type="entry name" value="S4"/>
    <property type="match status" value="1"/>
</dbReference>
<evidence type="ECO:0000256" key="6">
    <source>
        <dbReference type="ARBA" id="ARBA00022917"/>
    </source>
</evidence>
<dbReference type="EC" id="6.1.1.1" evidence="1"/>
<evidence type="ECO:0000313" key="11">
    <source>
        <dbReference type="EMBL" id="AMM43697.1"/>
    </source>
</evidence>
<dbReference type="NCBIfam" id="TIGR00234">
    <property type="entry name" value="tyrS"/>
    <property type="match status" value="1"/>
</dbReference>
<dbReference type="SUPFAM" id="SSF55174">
    <property type="entry name" value="Alpha-L RNA-binding motif"/>
    <property type="match status" value="1"/>
</dbReference>
<dbReference type="Pfam" id="PF00579">
    <property type="entry name" value="tRNA-synt_1b"/>
    <property type="match status" value="1"/>
</dbReference>
<feature type="domain" description="RNA-binding S4" evidence="10">
    <location>
        <begin position="348"/>
        <end position="410"/>
    </location>
</feature>
<organism evidence="11 12">
    <name type="scientific">Pectobacterium phage vB_PcaM_CBB</name>
    <dbReference type="NCBI Taxonomy" id="2772511"/>
    <lineage>
        <taxon>Viruses</taxon>
        <taxon>Duplodnaviria</taxon>
        <taxon>Heunggongvirae</taxon>
        <taxon>Uroviricota</taxon>
        <taxon>Caudoviricetes</taxon>
        <taxon>Mimasvirus</taxon>
        <taxon>Mimasvirus CBB</taxon>
    </lineage>
</organism>
<protein>
    <recommendedName>
        <fullName evidence="1">tyrosine--tRNA ligase</fullName>
        <ecNumber evidence="1">6.1.1.1</ecNumber>
    </recommendedName>
    <alternativeName>
        <fullName evidence="8">Tyrosyl-tRNA synthetase</fullName>
    </alternativeName>
</protein>
<keyword evidence="12" id="KW-1185">Reference proteome</keyword>
<name>A0A1L2CUL7_9CAUD</name>
<sequence length="421" mass="47590">MHPALVELQERELINQSTDIEVLSKLLDEGSAVYCGFDPTADSLHIGSLLPLTIMNVFKKHGVKVIALIGGATGSIGDPSFKSNERQMMDWDTIDRNVAGVHAVIRDVLGEDVEIVNNYSWSKDINMLDFLRDYGKCFTVNNMINKESVRSRIERDDKGISFTEFAYQILQAMDFEHLYEMRNCKIQIGGSDQWGNMIAGIDLIHKLHGNDAECGVITIPLVTKADGTKFGKTESGTIWLTEQRTTPYHFFQFWRNLDDAEIPKLYKYFKPFGFSVESIESEMKNGDPNIVKLQFAIAMTVLVHGDYKADLARDITDFLHGKKEITEEAVDMMIKSGFEVSESTDNLELVSLVVSTGLADSRKMAREFINNGAVKINGRKVNEFYDTANCEFTEDVDFVDAKHFVLQRGKNTYVVVKNTRR</sequence>
<dbReference type="SUPFAM" id="SSF52374">
    <property type="entry name" value="Nucleotidylyl transferase"/>
    <property type="match status" value="1"/>
</dbReference>
<evidence type="ECO:0000256" key="8">
    <source>
        <dbReference type="ARBA" id="ARBA00033323"/>
    </source>
</evidence>
<dbReference type="Proteomes" id="UP000223891">
    <property type="component" value="Segment"/>
</dbReference>
<evidence type="ECO:0000259" key="10">
    <source>
        <dbReference type="SMART" id="SM00363"/>
    </source>
</evidence>
<dbReference type="InterPro" id="IPR002307">
    <property type="entry name" value="Tyr-tRNA-ligase"/>
</dbReference>
<dbReference type="InterPro" id="IPR036986">
    <property type="entry name" value="S4_RNA-bd_sf"/>
</dbReference>
<dbReference type="Pfam" id="PF22421">
    <property type="entry name" value="SYY_C-terminal"/>
    <property type="match status" value="1"/>
</dbReference>
<dbReference type="PROSITE" id="PS50889">
    <property type="entry name" value="S4"/>
    <property type="match status" value="1"/>
</dbReference>
<proteinExistence type="inferred from homology"/>
<evidence type="ECO:0000256" key="7">
    <source>
        <dbReference type="ARBA" id="ARBA00023146"/>
    </source>
</evidence>
<dbReference type="GO" id="GO:0003723">
    <property type="term" value="F:RNA binding"/>
    <property type="evidence" value="ECO:0007669"/>
    <property type="project" value="UniProtKB-KW"/>
</dbReference>
<accession>A0A1L2CUL7</accession>
<dbReference type="GO" id="GO:0043039">
    <property type="term" value="P:tRNA aminoacylation"/>
    <property type="evidence" value="ECO:0007669"/>
    <property type="project" value="TreeGrafter"/>
</dbReference>
<dbReference type="CDD" id="cd00165">
    <property type="entry name" value="S4"/>
    <property type="match status" value="1"/>
</dbReference>
<keyword evidence="4" id="KW-0067">ATP-binding</keyword>
<evidence type="ECO:0000256" key="2">
    <source>
        <dbReference type="ARBA" id="ARBA00022598"/>
    </source>
</evidence>
<dbReference type="GO" id="GO:0004831">
    <property type="term" value="F:tyrosine-tRNA ligase activity"/>
    <property type="evidence" value="ECO:0007669"/>
    <property type="project" value="UniProtKB-EC"/>
</dbReference>
<comment type="catalytic activity">
    <reaction evidence="9">
        <text>tRNA(Tyr) + L-tyrosine + ATP = L-tyrosyl-tRNA(Tyr) + AMP + diphosphate + H(+)</text>
        <dbReference type="Rhea" id="RHEA:10220"/>
        <dbReference type="Rhea" id="RHEA-COMP:9706"/>
        <dbReference type="Rhea" id="RHEA-COMP:9707"/>
        <dbReference type="ChEBI" id="CHEBI:15378"/>
        <dbReference type="ChEBI" id="CHEBI:30616"/>
        <dbReference type="ChEBI" id="CHEBI:33019"/>
        <dbReference type="ChEBI" id="CHEBI:58315"/>
        <dbReference type="ChEBI" id="CHEBI:78442"/>
        <dbReference type="ChEBI" id="CHEBI:78536"/>
        <dbReference type="ChEBI" id="CHEBI:456215"/>
        <dbReference type="EC" id="6.1.1.1"/>
    </reaction>
</comment>
<dbReference type="CDD" id="cd00805">
    <property type="entry name" value="TyrRS_core"/>
    <property type="match status" value="1"/>
</dbReference>
<dbReference type="GO" id="GO:0005524">
    <property type="term" value="F:ATP binding"/>
    <property type="evidence" value="ECO:0007669"/>
    <property type="project" value="UniProtKB-KW"/>
</dbReference>
<dbReference type="EMBL" id="KU574722">
    <property type="protein sequence ID" value="AMM43697.1"/>
    <property type="molecule type" value="Genomic_DNA"/>
</dbReference>
<dbReference type="InterPro" id="IPR024088">
    <property type="entry name" value="Tyr-tRNA-ligase_bac-type"/>
</dbReference>
<keyword evidence="2" id="KW-0436">Ligase</keyword>
<dbReference type="InterPro" id="IPR014729">
    <property type="entry name" value="Rossmann-like_a/b/a_fold"/>
</dbReference>
<keyword evidence="7 11" id="KW-0030">Aminoacyl-tRNA synthetase</keyword>
<reference evidence="12" key="1">
    <citation type="submission" date="2016-01" db="EMBL/GenBank/DDBJ databases">
        <title>Isolation and Characterization of Enterobacteria phage CBB.</title>
        <authorList>
            <person name="Buttimer C.T.H."/>
            <person name="Hendrix H."/>
            <person name="Alexandre H."/>
            <person name="O'Mahony J."/>
            <person name="Lavigne R."/>
            <person name="Coffey A."/>
        </authorList>
    </citation>
    <scope>NUCLEOTIDE SEQUENCE [LARGE SCALE GENOMIC DNA]</scope>
</reference>
<evidence type="ECO:0000256" key="3">
    <source>
        <dbReference type="ARBA" id="ARBA00022741"/>
    </source>
</evidence>
<dbReference type="InterPro" id="IPR024107">
    <property type="entry name" value="Tyr-tRNA-ligase_bac_1"/>
</dbReference>
<evidence type="ECO:0000313" key="12">
    <source>
        <dbReference type="Proteomes" id="UP000223891"/>
    </source>
</evidence>
<evidence type="ECO:0000256" key="1">
    <source>
        <dbReference type="ARBA" id="ARBA00013160"/>
    </source>
</evidence>
<dbReference type="PRINTS" id="PR01040">
    <property type="entry name" value="TRNASYNTHTYR"/>
</dbReference>
<dbReference type="Gene3D" id="1.10.240.10">
    <property type="entry name" value="Tyrosyl-Transfer RNA Synthetase"/>
    <property type="match status" value="1"/>
</dbReference>
<dbReference type="PANTHER" id="PTHR11766:SF0">
    <property type="entry name" value="TYROSINE--TRNA LIGASE, MITOCHONDRIAL"/>
    <property type="match status" value="1"/>
</dbReference>
<evidence type="ECO:0000256" key="5">
    <source>
        <dbReference type="ARBA" id="ARBA00022884"/>
    </source>
</evidence>
<dbReference type="InterPro" id="IPR002305">
    <property type="entry name" value="aa-tRNA-synth_Ic"/>
</dbReference>
<keyword evidence="5" id="KW-0694">RNA-binding</keyword>
<keyword evidence="3" id="KW-0547">Nucleotide-binding</keyword>
<dbReference type="PANTHER" id="PTHR11766">
    <property type="entry name" value="TYROSYL-TRNA SYNTHETASE"/>
    <property type="match status" value="1"/>
</dbReference>
<keyword evidence="6" id="KW-0648">Protein biosynthesis</keyword>
<dbReference type="Gene3D" id="3.10.290.10">
    <property type="entry name" value="RNA-binding S4 domain"/>
    <property type="match status" value="1"/>
</dbReference>
<dbReference type="HAMAP" id="MF_02006">
    <property type="entry name" value="Tyr_tRNA_synth_type1"/>
    <property type="match status" value="1"/>
</dbReference>
<dbReference type="Gene3D" id="3.40.50.620">
    <property type="entry name" value="HUPs"/>
    <property type="match status" value="1"/>
</dbReference>
<gene>
    <name evidence="11" type="ORF">CBB_132</name>
</gene>
<evidence type="ECO:0000256" key="9">
    <source>
        <dbReference type="ARBA" id="ARBA00048248"/>
    </source>
</evidence>
<evidence type="ECO:0000256" key="4">
    <source>
        <dbReference type="ARBA" id="ARBA00022840"/>
    </source>
</evidence>